<dbReference type="InterPro" id="IPR016181">
    <property type="entry name" value="Acyl_CoA_acyltransferase"/>
</dbReference>
<feature type="domain" description="N-acetyltransferase" evidence="1">
    <location>
        <begin position="5"/>
        <end position="147"/>
    </location>
</feature>
<dbReference type="GO" id="GO:0016747">
    <property type="term" value="F:acyltransferase activity, transferring groups other than amino-acyl groups"/>
    <property type="evidence" value="ECO:0007669"/>
    <property type="project" value="InterPro"/>
</dbReference>
<dbReference type="Proteomes" id="UP000325255">
    <property type="component" value="Unassembled WGS sequence"/>
</dbReference>
<dbReference type="PROSITE" id="PS51186">
    <property type="entry name" value="GNAT"/>
    <property type="match status" value="1"/>
</dbReference>
<reference evidence="2 3" key="1">
    <citation type="submission" date="2019-09" db="EMBL/GenBank/DDBJ databases">
        <title>Genome sequence of Rhodovastum atsumiense, a diverse member of the Acetobacteraceae family of non-sulfur purple photosynthetic bacteria.</title>
        <authorList>
            <person name="Meyer T."/>
            <person name="Kyndt J."/>
        </authorList>
    </citation>
    <scope>NUCLEOTIDE SEQUENCE [LARGE SCALE GENOMIC DNA]</scope>
    <source>
        <strain evidence="2 3">DSM 21279</strain>
    </source>
</reference>
<dbReference type="SUPFAM" id="SSF55729">
    <property type="entry name" value="Acyl-CoA N-acyltransferases (Nat)"/>
    <property type="match status" value="1"/>
</dbReference>
<sequence>MQDALRITPLTELPDGIEALRAQAAAEGFRFIDRLVTEWHAGTNRFDRAGEGLLGAWEATGLVGVCGLNRDPYTDDAGVGRLRHLYVLASARRHGVAAALLAEILRYTEGTFHTVRLRTTPQAAGFYIRHGFVAVTGDAASHVRRLR</sequence>
<evidence type="ECO:0000313" key="2">
    <source>
        <dbReference type="EMBL" id="KAA5611175.1"/>
    </source>
</evidence>
<dbReference type="OrthoDB" id="9815041at2"/>
<organism evidence="2 3">
    <name type="scientific">Rhodovastum atsumiense</name>
    <dbReference type="NCBI Taxonomy" id="504468"/>
    <lineage>
        <taxon>Bacteria</taxon>
        <taxon>Pseudomonadati</taxon>
        <taxon>Pseudomonadota</taxon>
        <taxon>Alphaproteobacteria</taxon>
        <taxon>Acetobacterales</taxon>
        <taxon>Acetobacteraceae</taxon>
        <taxon>Rhodovastum</taxon>
    </lineage>
</organism>
<comment type="caution">
    <text evidence="2">The sequence shown here is derived from an EMBL/GenBank/DDBJ whole genome shotgun (WGS) entry which is preliminary data.</text>
</comment>
<protein>
    <submittedName>
        <fullName evidence="2">GNAT family N-acetyltransferase</fullName>
    </submittedName>
</protein>
<dbReference type="EMBL" id="VWPK01000023">
    <property type="protein sequence ID" value="KAA5611175.1"/>
    <property type="molecule type" value="Genomic_DNA"/>
</dbReference>
<name>A0A5M6IUT9_9PROT</name>
<proteinExistence type="predicted"/>
<dbReference type="AlphaFoldDB" id="A0A5M6IUT9"/>
<evidence type="ECO:0000259" key="1">
    <source>
        <dbReference type="PROSITE" id="PS51186"/>
    </source>
</evidence>
<keyword evidence="2" id="KW-0808">Transferase</keyword>
<dbReference type="CDD" id="cd04301">
    <property type="entry name" value="NAT_SF"/>
    <property type="match status" value="1"/>
</dbReference>
<gene>
    <name evidence="2" type="ORF">F1189_15510</name>
</gene>
<dbReference type="Gene3D" id="3.40.630.30">
    <property type="match status" value="1"/>
</dbReference>
<dbReference type="InterPro" id="IPR000182">
    <property type="entry name" value="GNAT_dom"/>
</dbReference>
<dbReference type="Pfam" id="PF13508">
    <property type="entry name" value="Acetyltransf_7"/>
    <property type="match status" value="1"/>
</dbReference>
<accession>A0A5M6IUT9</accession>
<keyword evidence="3" id="KW-1185">Reference proteome</keyword>
<evidence type="ECO:0000313" key="3">
    <source>
        <dbReference type="Proteomes" id="UP000325255"/>
    </source>
</evidence>